<sequence>MAARRLRHGRVGLPRHLRAVPDQRRARHRLLLGDVRLRRHRQADAVLHLRPGALPRPRARLLLRLRRRGARAAAAHVQAGRRGARRAGGDRVGVPRRARRVRRPVLPARRRPGRRPRARPRALTSARRRPERRRADPAPRAVPSRAAPARTTRPPTRSPPVLTTVPVITARTTPQTPGDPVSPKISVVVPFRAAGDHLAGCLESLAGQTLRDLEVIMVDDGAADGAAAVAEAFARRDGRFVLVPHTDPAAGQARDTGVRHAAGRYLAFVDGEDAVPPYAYELLVATLESTGSDIAGGNVMCLDDEGVWQSWLHAEPYAATVRSTHVSHQPSLLQDRTVWNKVFRRSFWEAHQFEFPAMQYGDLTVAMETHVLATSVDVLDATVYFWRHHPGAYDRERQELGDIIDRVAALGMVRRTLRDRAPELLPAHDMYALDLDVRALVHALPAASEQERRRLVGLGAEIVAEADPAAASGLEAIKRLELHLLGERMLPELLEVLRFEEGGLDEVPLVAKGRFRQRWYARYPFFGDPHRGVPDEVYDVTDEVELWTRVERAGWDGDVLTIEGFAHFARLDVSSAHDSRIRMWLRDARTGREVRLDVQRTRCPEATARSGQALVSYEWSGFAVRVDPEALRDGEEWRTAAWELYAEVTTAGHKAVRRVTAAAPRVRWTAARQPAEHVAVQPADGDDGFVVHVKASRAVLTGFRRTGDVLELTGWTNRALGAGAAIMAARRHGGTEVFGDVTVRPAAVTPAAEGTGFSFTAALPLDGLLSIPDALGGDAGAEAPDIPADGVPAVTPGRAHLLDVIDWDIRLSGEGGPLRITMAGHLAEARFAWRGREFVVTRTAYGNLRGIERCFRPVVTQAGWDAEGRLALTGTYADPEERPRRLVLRRSRSGETHEVPLIWEEDRFTAAFTPARLPVFGTDLPLAEGAWDLLAPTRSGEVAVVAERAGIPALPEWRRVGAHEFEVGVHQTDAVRIHSRPALSEDERGRHAQRLLQQNDYPVYLRSPLSDTVVFDSCDASRYSCNPRALYEELAKRRPDLECVWVSQDGQFAVEGEARTVQAGTREHYRTLARARYVVTNYGAPYWFAKRPGQTYLQTWHGTPLKRLGYDLKDMPYRRTEKLDWIQREVPRWDYLLSPSPFATEVMRHAFRYGGEVLETGYPRNDVLSAPEWQRVGADIRKRLGIPEGKKVVLYAPTWRDDEHHAPDRRGFHLELDVETMRRALGDDHVLLLRAHHLITDRAHVASDDFVIDVTRYPDIADLYMASDVLVTDYSSAMFDYAVLGRPMVFYTYDLERYRDHVRGFYLDLEAEAPGPLVATSEDVAEAVREAPGLEDEYSGRYDDFFVKYCPHDDGDASARVIDHVFPR</sequence>
<evidence type="ECO:0000256" key="2">
    <source>
        <dbReference type="ARBA" id="ARBA00010488"/>
    </source>
</evidence>
<evidence type="ECO:0000256" key="3">
    <source>
        <dbReference type="ARBA" id="ARBA00022475"/>
    </source>
</evidence>
<reference evidence="9" key="1">
    <citation type="submission" date="2019-12" db="EMBL/GenBank/DDBJ databases">
        <title>Actinomadura physcomitrii sp. nov., a novel actinomycete isolated from moss [Physcomitrium sphaericum (Ludw) Fuernr].</title>
        <authorList>
            <person name="Zhuang X."/>
        </authorList>
    </citation>
    <scope>NUCLEOTIDE SEQUENCE [LARGE SCALE GENOMIC DNA]</scope>
    <source>
        <strain evidence="9">LD22</strain>
    </source>
</reference>
<dbReference type="InterPro" id="IPR043149">
    <property type="entry name" value="TagF_N"/>
</dbReference>
<dbReference type="Gene3D" id="3.90.550.10">
    <property type="entry name" value="Spore Coat Polysaccharide Biosynthesis Protein SpsA, Chain A"/>
    <property type="match status" value="1"/>
</dbReference>
<evidence type="ECO:0000256" key="6">
    <source>
        <dbReference type="ARBA" id="ARBA00023136"/>
    </source>
</evidence>
<comment type="similarity">
    <text evidence="2">Belongs to the CDP-glycerol glycerophosphotransferase family.</text>
</comment>
<name>A0A6I4MGN6_9ACTN</name>
<dbReference type="InterPro" id="IPR043148">
    <property type="entry name" value="TagF_C"/>
</dbReference>
<keyword evidence="6" id="KW-0472">Membrane</keyword>
<dbReference type="Gene3D" id="3.40.50.12580">
    <property type="match status" value="1"/>
</dbReference>
<dbReference type="InterPro" id="IPR051612">
    <property type="entry name" value="Teichoic_Acid_Biosynth"/>
</dbReference>
<comment type="subcellular location">
    <subcellularLocation>
        <location evidence="1">Cell membrane</location>
        <topology evidence="1">Peripheral membrane protein</topology>
    </subcellularLocation>
</comment>
<evidence type="ECO:0000313" key="9">
    <source>
        <dbReference type="EMBL" id="MWA03745.1"/>
    </source>
</evidence>
<dbReference type="GO" id="GO:0005886">
    <property type="term" value="C:plasma membrane"/>
    <property type="evidence" value="ECO:0007669"/>
    <property type="project" value="UniProtKB-SubCell"/>
</dbReference>
<dbReference type="GO" id="GO:0047355">
    <property type="term" value="F:CDP-glycerol glycerophosphotransferase activity"/>
    <property type="evidence" value="ECO:0007669"/>
    <property type="project" value="InterPro"/>
</dbReference>
<keyword evidence="10" id="KW-1185">Reference proteome</keyword>
<protein>
    <submittedName>
        <fullName evidence="9">Glycosyltransferase</fullName>
    </submittedName>
</protein>
<dbReference type="InterPro" id="IPR001173">
    <property type="entry name" value="Glyco_trans_2-like"/>
</dbReference>
<evidence type="ECO:0000313" key="10">
    <source>
        <dbReference type="Proteomes" id="UP000462055"/>
    </source>
</evidence>
<dbReference type="EMBL" id="WBMS02000021">
    <property type="protein sequence ID" value="MWA03745.1"/>
    <property type="molecule type" value="Genomic_DNA"/>
</dbReference>
<feature type="compositionally biased region" description="Low complexity" evidence="7">
    <location>
        <begin position="138"/>
        <end position="163"/>
    </location>
</feature>
<evidence type="ECO:0000259" key="8">
    <source>
        <dbReference type="Pfam" id="PF00535"/>
    </source>
</evidence>
<dbReference type="SUPFAM" id="SSF53756">
    <property type="entry name" value="UDP-Glycosyltransferase/glycogen phosphorylase"/>
    <property type="match status" value="1"/>
</dbReference>
<organism evidence="9 10">
    <name type="scientific">Actinomadura physcomitrii</name>
    <dbReference type="NCBI Taxonomy" id="2650748"/>
    <lineage>
        <taxon>Bacteria</taxon>
        <taxon>Bacillati</taxon>
        <taxon>Actinomycetota</taxon>
        <taxon>Actinomycetes</taxon>
        <taxon>Streptosporangiales</taxon>
        <taxon>Thermomonosporaceae</taxon>
        <taxon>Actinomadura</taxon>
    </lineage>
</organism>
<evidence type="ECO:0000256" key="4">
    <source>
        <dbReference type="ARBA" id="ARBA00022679"/>
    </source>
</evidence>
<evidence type="ECO:0000256" key="1">
    <source>
        <dbReference type="ARBA" id="ARBA00004202"/>
    </source>
</evidence>
<evidence type="ECO:0000256" key="7">
    <source>
        <dbReference type="SAM" id="MobiDB-lite"/>
    </source>
</evidence>
<dbReference type="GO" id="GO:0019350">
    <property type="term" value="P:teichoic acid biosynthetic process"/>
    <property type="evidence" value="ECO:0007669"/>
    <property type="project" value="UniProtKB-KW"/>
</dbReference>
<dbReference type="Proteomes" id="UP000462055">
    <property type="component" value="Unassembled WGS sequence"/>
</dbReference>
<dbReference type="SUPFAM" id="SSF53448">
    <property type="entry name" value="Nucleotide-diphospho-sugar transferases"/>
    <property type="match status" value="1"/>
</dbReference>
<feature type="region of interest" description="Disordered" evidence="7">
    <location>
        <begin position="73"/>
        <end position="163"/>
    </location>
</feature>
<proteinExistence type="inferred from homology"/>
<dbReference type="PANTHER" id="PTHR37316:SF3">
    <property type="entry name" value="TEICHOIC ACID GLYCEROL-PHOSPHATE TRANSFERASE"/>
    <property type="match status" value="1"/>
</dbReference>
<keyword evidence="4" id="KW-0808">Transferase</keyword>
<dbReference type="PANTHER" id="PTHR37316">
    <property type="entry name" value="TEICHOIC ACID GLYCEROL-PHOSPHATE PRIMASE"/>
    <property type="match status" value="1"/>
</dbReference>
<dbReference type="Gene3D" id="3.40.50.11820">
    <property type="match status" value="1"/>
</dbReference>
<gene>
    <name evidence="9" type="ORF">F8568_025840</name>
</gene>
<evidence type="ECO:0000256" key="5">
    <source>
        <dbReference type="ARBA" id="ARBA00022944"/>
    </source>
</evidence>
<accession>A0A6I4MGN6</accession>
<feature type="domain" description="Glycosyltransferase 2-like" evidence="8">
    <location>
        <begin position="186"/>
        <end position="346"/>
    </location>
</feature>
<dbReference type="InterPro" id="IPR007554">
    <property type="entry name" value="Glycerophosphate_synth"/>
</dbReference>
<dbReference type="Pfam" id="PF00535">
    <property type="entry name" value="Glycos_transf_2"/>
    <property type="match status" value="1"/>
</dbReference>
<dbReference type="InterPro" id="IPR029044">
    <property type="entry name" value="Nucleotide-diphossugar_trans"/>
</dbReference>
<dbReference type="CDD" id="cd00761">
    <property type="entry name" value="Glyco_tranf_GTA_type"/>
    <property type="match status" value="1"/>
</dbReference>
<dbReference type="Pfam" id="PF04464">
    <property type="entry name" value="Glyphos_transf"/>
    <property type="match status" value="1"/>
</dbReference>
<keyword evidence="3" id="KW-1003">Cell membrane</keyword>
<comment type="caution">
    <text evidence="9">The sequence shown here is derived from an EMBL/GenBank/DDBJ whole genome shotgun (WGS) entry which is preliminary data.</text>
</comment>
<keyword evidence="5" id="KW-0777">Teichoic acid biosynthesis</keyword>
<feature type="compositionally biased region" description="Basic residues" evidence="7">
    <location>
        <begin position="94"/>
        <end position="132"/>
    </location>
</feature>